<evidence type="ECO:0000259" key="1">
    <source>
        <dbReference type="PROSITE" id="PS50943"/>
    </source>
</evidence>
<evidence type="ECO:0000313" key="2">
    <source>
        <dbReference type="EMBL" id="MFD1530530.1"/>
    </source>
</evidence>
<dbReference type="SUPFAM" id="SSF47413">
    <property type="entry name" value="lambda repressor-like DNA-binding domains"/>
    <property type="match status" value="1"/>
</dbReference>
<dbReference type="InterPro" id="IPR010982">
    <property type="entry name" value="Lambda_DNA-bd_dom_sf"/>
</dbReference>
<evidence type="ECO:0000313" key="3">
    <source>
        <dbReference type="Proteomes" id="UP001597145"/>
    </source>
</evidence>
<comment type="caution">
    <text evidence="2">The sequence shown here is derived from an EMBL/GenBank/DDBJ whole genome shotgun (WGS) entry which is preliminary data.</text>
</comment>
<dbReference type="Pfam" id="PF17765">
    <property type="entry name" value="MLTR_LBD"/>
    <property type="match status" value="1"/>
</dbReference>
<dbReference type="PROSITE" id="PS50943">
    <property type="entry name" value="HTH_CROC1"/>
    <property type="match status" value="1"/>
</dbReference>
<proteinExistence type="predicted"/>
<dbReference type="InterPro" id="IPR041413">
    <property type="entry name" value="MLTR_LBD"/>
</dbReference>
<dbReference type="InterPro" id="IPR001387">
    <property type="entry name" value="Cro/C1-type_HTH"/>
</dbReference>
<accession>A0ABW4FIT0</accession>
<dbReference type="Proteomes" id="UP001597145">
    <property type="component" value="Unassembled WGS sequence"/>
</dbReference>
<dbReference type="Gene3D" id="3.30.450.180">
    <property type="match status" value="1"/>
</dbReference>
<reference evidence="3" key="1">
    <citation type="journal article" date="2019" name="Int. J. Syst. Evol. Microbiol.">
        <title>The Global Catalogue of Microorganisms (GCM) 10K type strain sequencing project: providing services to taxonomists for standard genome sequencing and annotation.</title>
        <authorList>
            <consortium name="The Broad Institute Genomics Platform"/>
            <consortium name="The Broad Institute Genome Sequencing Center for Infectious Disease"/>
            <person name="Wu L."/>
            <person name="Ma J."/>
        </authorList>
    </citation>
    <scope>NUCLEOTIDE SEQUENCE [LARGE SCALE GENOMIC DNA]</scope>
    <source>
        <strain evidence="3">JCM 12165</strain>
    </source>
</reference>
<protein>
    <submittedName>
        <fullName evidence="2">Helix-turn-helix transcriptional regulator</fullName>
    </submittedName>
</protein>
<feature type="domain" description="HTH cro/C1-type" evidence="1">
    <location>
        <begin position="15"/>
        <end position="69"/>
    </location>
</feature>
<sequence length="265" mass="29353">MTTATATATAFGSLLRDWRQRRRLTQLDLGLQADVSARHLSFLETGRSKPSREMVLLLAEELDVPLRGRNELMMAAGYTAAYTQHSLDDAELGEVHRSLRRILTGHEPYPAVLVDGSWNMQAANRAVAMLTELVDPELLIPPVNVLRVSLHPRGLAPHVADLEEYAAHLVSRVRRQAERAATTGLRVLLDELVGYCRAAGLDPAAHPRDRIVLPLRLRHPDQELTLFSTVAVLGAPLDVTLDEIAIESFFPADDATSSYLRERFG</sequence>
<keyword evidence="3" id="KW-1185">Reference proteome</keyword>
<dbReference type="Pfam" id="PF01381">
    <property type="entry name" value="HTH_3"/>
    <property type="match status" value="1"/>
</dbReference>
<dbReference type="RefSeq" id="WP_343987887.1">
    <property type="nucleotide sequence ID" value="NZ_BAAAJG010000029.1"/>
</dbReference>
<gene>
    <name evidence="2" type="ORF">ACFSCY_13860</name>
</gene>
<dbReference type="CDD" id="cd00093">
    <property type="entry name" value="HTH_XRE"/>
    <property type="match status" value="1"/>
</dbReference>
<dbReference type="PANTHER" id="PTHR35010:SF4">
    <property type="entry name" value="BLL5781 PROTEIN"/>
    <property type="match status" value="1"/>
</dbReference>
<name>A0ABW4FIT0_9PSEU</name>
<dbReference type="PANTHER" id="PTHR35010">
    <property type="entry name" value="BLL4672 PROTEIN-RELATED"/>
    <property type="match status" value="1"/>
</dbReference>
<dbReference type="Gene3D" id="1.10.260.40">
    <property type="entry name" value="lambda repressor-like DNA-binding domains"/>
    <property type="match status" value="1"/>
</dbReference>
<dbReference type="SMART" id="SM00530">
    <property type="entry name" value="HTH_XRE"/>
    <property type="match status" value="1"/>
</dbReference>
<organism evidence="2 3">
    <name type="scientific">Pseudonocardia aurantiaca</name>
    <dbReference type="NCBI Taxonomy" id="75290"/>
    <lineage>
        <taxon>Bacteria</taxon>
        <taxon>Bacillati</taxon>
        <taxon>Actinomycetota</taxon>
        <taxon>Actinomycetes</taxon>
        <taxon>Pseudonocardiales</taxon>
        <taxon>Pseudonocardiaceae</taxon>
        <taxon>Pseudonocardia</taxon>
    </lineage>
</organism>
<dbReference type="EMBL" id="JBHUCP010000008">
    <property type="protein sequence ID" value="MFD1530530.1"/>
    <property type="molecule type" value="Genomic_DNA"/>
</dbReference>